<comment type="caution">
    <text evidence="2">The sequence shown here is derived from an EMBL/GenBank/DDBJ whole genome shotgun (WGS) entry which is preliminary data.</text>
</comment>
<organism evidence="2 3">
    <name type="scientific">Haemaphysalis longicornis</name>
    <name type="common">Bush tick</name>
    <dbReference type="NCBI Taxonomy" id="44386"/>
    <lineage>
        <taxon>Eukaryota</taxon>
        <taxon>Metazoa</taxon>
        <taxon>Ecdysozoa</taxon>
        <taxon>Arthropoda</taxon>
        <taxon>Chelicerata</taxon>
        <taxon>Arachnida</taxon>
        <taxon>Acari</taxon>
        <taxon>Parasitiformes</taxon>
        <taxon>Ixodida</taxon>
        <taxon>Ixodoidea</taxon>
        <taxon>Ixodidae</taxon>
        <taxon>Haemaphysalinae</taxon>
        <taxon>Haemaphysalis</taxon>
    </lineage>
</organism>
<proteinExistence type="predicted"/>
<sequence length="642" mass="74212">MALLRTQPSPQECGNGDMLNSELSATKLKSEKMLVKLKLFKEKNDMLATQLNALRETHAELESSYLKKSDEVAEAEVRCNSLQEELRKALVQSERAESLASSLDQAIARADEAEVECSKLRDKVSDLLDQNRKLEIESEHLRSELSSLKEQADMLTSDNEAFQNLAENLKRARQNLEQELKAQHEQHSKALKDIENRYQKQLEEEKNSEAAATATLRRDFAQMQEKYNQILYRHRDLEEEFHVVIEEKKKLEAKCAQLAEDCSAANQALTVQELDLLRQEHQQLQERFHQLKSSQLKAEERLVQSIGQESASLRAKLQEAEDTIVQLRAVKAQSDSEQVLHLQKELDELTMRNAAIVEQSQAKEGRWNQERKQLKHIEEHLKQHAQELSTELEEVRVKHEETLKSKLDLRNRMEQVHKDNKALTQQVQNWRSYIRDFENNQGEESKGHLAEVGRLRLELEHTAQELHRLGLRNEEMSVDLNKVLEEKNSLKQLLAHTQEVLRQREAQLLRLQSPPLSRDGSYVIDIENSGSHTASDVTSLQQSQALIADFSPPPPTRLRVSRLQETEREKQELQQRVEQLSQNLLIERQRRHLLEGEMGEIEWASQPAYRQQTPHESVAEDDFDVTELDEVGAKLLDWLSTG</sequence>
<name>A0A9J6GZU7_HAELO</name>
<dbReference type="AlphaFoldDB" id="A0A9J6GZU7"/>
<reference evidence="2 3" key="1">
    <citation type="journal article" date="2020" name="Cell">
        <title>Large-Scale Comparative Analyses of Tick Genomes Elucidate Their Genetic Diversity and Vector Capacities.</title>
        <authorList>
            <consortium name="Tick Genome and Microbiome Consortium (TIGMIC)"/>
            <person name="Jia N."/>
            <person name="Wang J."/>
            <person name="Shi W."/>
            <person name="Du L."/>
            <person name="Sun Y."/>
            <person name="Zhan W."/>
            <person name="Jiang J.F."/>
            <person name="Wang Q."/>
            <person name="Zhang B."/>
            <person name="Ji P."/>
            <person name="Bell-Sakyi L."/>
            <person name="Cui X.M."/>
            <person name="Yuan T.T."/>
            <person name="Jiang B.G."/>
            <person name="Yang W.F."/>
            <person name="Lam T.T."/>
            <person name="Chang Q.C."/>
            <person name="Ding S.J."/>
            <person name="Wang X.J."/>
            <person name="Zhu J.G."/>
            <person name="Ruan X.D."/>
            <person name="Zhao L."/>
            <person name="Wei J.T."/>
            <person name="Ye R.Z."/>
            <person name="Que T.C."/>
            <person name="Du C.H."/>
            <person name="Zhou Y.H."/>
            <person name="Cheng J.X."/>
            <person name="Dai P.F."/>
            <person name="Guo W.B."/>
            <person name="Han X.H."/>
            <person name="Huang E.J."/>
            <person name="Li L.F."/>
            <person name="Wei W."/>
            <person name="Gao Y.C."/>
            <person name="Liu J.Z."/>
            <person name="Shao H.Z."/>
            <person name="Wang X."/>
            <person name="Wang C.C."/>
            <person name="Yang T.C."/>
            <person name="Huo Q.B."/>
            <person name="Li W."/>
            <person name="Chen H.Y."/>
            <person name="Chen S.E."/>
            <person name="Zhou L.G."/>
            <person name="Ni X.B."/>
            <person name="Tian J.H."/>
            <person name="Sheng Y."/>
            <person name="Liu T."/>
            <person name="Pan Y.S."/>
            <person name="Xia L.Y."/>
            <person name="Li J."/>
            <person name="Zhao F."/>
            <person name="Cao W.C."/>
        </authorList>
    </citation>
    <scope>NUCLEOTIDE SEQUENCE [LARGE SCALE GENOMIC DNA]</scope>
    <source>
        <strain evidence="2">HaeL-2018</strain>
    </source>
</reference>
<feature type="coiled-coil region" evidence="1">
    <location>
        <begin position="473"/>
        <end position="500"/>
    </location>
</feature>
<protein>
    <submittedName>
        <fullName evidence="2">Uncharacterized protein</fullName>
    </submittedName>
</protein>
<keyword evidence="3" id="KW-1185">Reference proteome</keyword>
<dbReference type="Proteomes" id="UP000821853">
    <property type="component" value="Chromosome 8"/>
</dbReference>
<dbReference type="VEuPathDB" id="VectorBase:HLOH_063928"/>
<evidence type="ECO:0000313" key="2">
    <source>
        <dbReference type="EMBL" id="KAH9380240.1"/>
    </source>
</evidence>
<dbReference type="EMBL" id="JABSTR010000010">
    <property type="protein sequence ID" value="KAH9380240.1"/>
    <property type="molecule type" value="Genomic_DNA"/>
</dbReference>
<evidence type="ECO:0000313" key="3">
    <source>
        <dbReference type="Proteomes" id="UP000821853"/>
    </source>
</evidence>
<gene>
    <name evidence="2" type="ORF">HPB48_022145</name>
</gene>
<accession>A0A9J6GZU7</accession>
<keyword evidence="1" id="KW-0175">Coiled coil</keyword>
<evidence type="ECO:0000256" key="1">
    <source>
        <dbReference type="SAM" id="Coils"/>
    </source>
</evidence>
<dbReference type="OMA" id="QCENERG"/>
<feature type="coiled-coil region" evidence="1">
    <location>
        <begin position="563"/>
        <end position="590"/>
    </location>
</feature>
<feature type="coiled-coil region" evidence="1">
    <location>
        <begin position="37"/>
        <end position="440"/>
    </location>
</feature>
<dbReference type="OrthoDB" id="6501521at2759"/>